<evidence type="ECO:0000313" key="2">
    <source>
        <dbReference type="Proteomes" id="UP000316291"/>
    </source>
</evidence>
<evidence type="ECO:0000313" key="1">
    <source>
        <dbReference type="EMBL" id="TWI70534.1"/>
    </source>
</evidence>
<protein>
    <submittedName>
        <fullName evidence="1">Uncharacterized protein</fullName>
    </submittedName>
</protein>
<organism evidence="1 2">
    <name type="scientific">Bradyrhizobium huanghuaihaiense</name>
    <dbReference type="NCBI Taxonomy" id="990078"/>
    <lineage>
        <taxon>Bacteria</taxon>
        <taxon>Pseudomonadati</taxon>
        <taxon>Pseudomonadota</taxon>
        <taxon>Alphaproteobacteria</taxon>
        <taxon>Hyphomicrobiales</taxon>
        <taxon>Nitrobacteraceae</taxon>
        <taxon>Bradyrhizobium</taxon>
    </lineage>
</organism>
<dbReference type="Proteomes" id="UP000316291">
    <property type="component" value="Unassembled WGS sequence"/>
</dbReference>
<reference evidence="1 2" key="1">
    <citation type="journal article" date="2015" name="Stand. Genomic Sci.">
        <title>Genomic Encyclopedia of Bacterial and Archaeal Type Strains, Phase III: the genomes of soil and plant-associated and newly described type strains.</title>
        <authorList>
            <person name="Whitman W.B."/>
            <person name="Woyke T."/>
            <person name="Klenk H.P."/>
            <person name="Zhou Y."/>
            <person name="Lilburn T.G."/>
            <person name="Beck B.J."/>
            <person name="De Vos P."/>
            <person name="Vandamme P."/>
            <person name="Eisen J.A."/>
            <person name="Garrity G."/>
            <person name="Hugenholtz P."/>
            <person name="Kyrpides N.C."/>
        </authorList>
    </citation>
    <scope>NUCLEOTIDE SEQUENCE [LARGE SCALE GENOMIC DNA]</scope>
    <source>
        <strain evidence="1 2">CGMCC 1.10948</strain>
    </source>
</reference>
<dbReference type="OrthoDB" id="8251278at2"/>
<gene>
    <name evidence="1" type="ORF">IQ16_03707</name>
</gene>
<name>A0A562RPQ4_9BRAD</name>
<keyword evidence="2" id="KW-1185">Reference proteome</keyword>
<accession>A0A562RPQ4</accession>
<dbReference type="EMBL" id="VLLA01000008">
    <property type="protein sequence ID" value="TWI70534.1"/>
    <property type="molecule type" value="Genomic_DNA"/>
</dbReference>
<proteinExistence type="predicted"/>
<dbReference type="AlphaFoldDB" id="A0A562RPQ4"/>
<comment type="caution">
    <text evidence="1">The sequence shown here is derived from an EMBL/GenBank/DDBJ whole genome shotgun (WGS) entry which is preliminary data.</text>
</comment>
<dbReference type="RefSeq" id="WP_018643575.1">
    <property type="nucleotide sequence ID" value="NZ_VLLA01000008.1"/>
</dbReference>
<sequence length="63" mass="7008">MRFHSNDQTAPGHVLVTQPSEVLLCRLIELIYEPGEGDGDTDPHPADFAAAKAMWFQDKGRVQ</sequence>